<evidence type="ECO:0000256" key="10">
    <source>
        <dbReference type="RuleBase" id="RU364134"/>
    </source>
</evidence>
<dbReference type="PANTHER" id="PTHR48249:SF3">
    <property type="entry name" value="MEDIATOR OF RNA POLYMERASE II TRANSCRIPTION SUBUNIT 13"/>
    <property type="match status" value="1"/>
</dbReference>
<feature type="region of interest" description="Disordered" evidence="11">
    <location>
        <begin position="752"/>
        <end position="772"/>
    </location>
</feature>
<evidence type="ECO:0000256" key="11">
    <source>
        <dbReference type="SAM" id="MobiDB-lite"/>
    </source>
</evidence>
<keyword evidence="4 10" id="KW-0678">Repressor</keyword>
<evidence type="ECO:0000256" key="3">
    <source>
        <dbReference type="ARBA" id="ARBA00019618"/>
    </source>
</evidence>
<keyword evidence="15" id="KW-1185">Reference proteome</keyword>
<comment type="function">
    <text evidence="10">Component of the SRB8-11 complex. The SRB8-11 complex is a regulatory module of the Mediator complex which is itself involved in regulation of basal and activated RNA polymerase II-dependent transcription. The SRB8-11 complex may be involved in the transcriptional repression of a subset of genes regulated by Mediator. It may inhibit the association of the Mediator complex with RNA polymerase II to form the holoenzyme complex.</text>
</comment>
<dbReference type="Proteomes" id="UP001306508">
    <property type="component" value="Unassembled WGS sequence"/>
</dbReference>
<evidence type="ECO:0000256" key="7">
    <source>
        <dbReference type="ARBA" id="ARBA00023163"/>
    </source>
</evidence>
<accession>A0AAN8A721</accession>
<dbReference type="EMBL" id="JAWIZZ010000045">
    <property type="protein sequence ID" value="KAK5779867.1"/>
    <property type="molecule type" value="Genomic_DNA"/>
</dbReference>
<dbReference type="InterPro" id="IPR009401">
    <property type="entry name" value="Med13_C"/>
</dbReference>
<comment type="subunit">
    <text evidence="10">Component of the SRB8-11 complex, which itself associates with the Mediator complex.</text>
</comment>
<evidence type="ECO:0000256" key="6">
    <source>
        <dbReference type="ARBA" id="ARBA00023159"/>
    </source>
</evidence>
<evidence type="ECO:0000256" key="8">
    <source>
        <dbReference type="ARBA" id="ARBA00023242"/>
    </source>
</evidence>
<dbReference type="GO" id="GO:0003713">
    <property type="term" value="F:transcription coactivator activity"/>
    <property type="evidence" value="ECO:0007669"/>
    <property type="project" value="TreeGrafter"/>
</dbReference>
<comment type="subcellular location">
    <subcellularLocation>
        <location evidence="1 10">Nucleus</location>
    </subcellularLocation>
</comment>
<comment type="caution">
    <text evidence="14">The sequence shown here is derived from an EMBL/GenBank/DDBJ whole genome shotgun (WGS) entry which is preliminary data.</text>
</comment>
<dbReference type="Pfam" id="PF06333">
    <property type="entry name" value="Med13_C"/>
    <property type="match status" value="2"/>
</dbReference>
<gene>
    <name evidence="14" type="ORF">RI543_002405</name>
</gene>
<dbReference type="Pfam" id="PF11597">
    <property type="entry name" value="Med13_N"/>
    <property type="match status" value="1"/>
</dbReference>
<evidence type="ECO:0000313" key="14">
    <source>
        <dbReference type="EMBL" id="KAK5779867.1"/>
    </source>
</evidence>
<proteinExistence type="inferred from homology"/>
<feature type="region of interest" description="Disordered" evidence="11">
    <location>
        <begin position="546"/>
        <end position="565"/>
    </location>
</feature>
<evidence type="ECO:0000259" key="12">
    <source>
        <dbReference type="Pfam" id="PF06333"/>
    </source>
</evidence>
<evidence type="ECO:0000256" key="2">
    <source>
        <dbReference type="ARBA" id="ARBA00009354"/>
    </source>
</evidence>
<keyword evidence="8 10" id="KW-0539">Nucleus</keyword>
<dbReference type="PANTHER" id="PTHR48249">
    <property type="entry name" value="MEDIATOR OF RNA POLYMERASE II TRANSCRIPTION SUBUNIT 13"/>
    <property type="match status" value="1"/>
</dbReference>
<name>A0AAN8A721_9SACH</name>
<dbReference type="GO" id="GO:0016592">
    <property type="term" value="C:mediator complex"/>
    <property type="evidence" value="ECO:0007669"/>
    <property type="project" value="InterPro"/>
</dbReference>
<dbReference type="InterPro" id="IPR021643">
    <property type="entry name" value="Mediator_Med13_N"/>
</dbReference>
<evidence type="ECO:0000256" key="4">
    <source>
        <dbReference type="ARBA" id="ARBA00022491"/>
    </source>
</evidence>
<evidence type="ECO:0000259" key="13">
    <source>
        <dbReference type="Pfam" id="PF11597"/>
    </source>
</evidence>
<keyword evidence="5 10" id="KW-0805">Transcription regulation</keyword>
<organism evidence="14 15">
    <name type="scientific">Arxiozyma heterogenica</name>
    <dbReference type="NCBI Taxonomy" id="278026"/>
    <lineage>
        <taxon>Eukaryota</taxon>
        <taxon>Fungi</taxon>
        <taxon>Dikarya</taxon>
        <taxon>Ascomycota</taxon>
        <taxon>Saccharomycotina</taxon>
        <taxon>Saccharomycetes</taxon>
        <taxon>Saccharomycetales</taxon>
        <taxon>Saccharomycetaceae</taxon>
        <taxon>Arxiozyma</taxon>
    </lineage>
</organism>
<keyword evidence="7 10" id="KW-0804">Transcription</keyword>
<evidence type="ECO:0000256" key="9">
    <source>
        <dbReference type="ARBA" id="ARBA00032008"/>
    </source>
</evidence>
<feature type="domain" description="Mediator complex subunit Med13 C-terminal" evidence="12">
    <location>
        <begin position="1356"/>
        <end position="1453"/>
    </location>
</feature>
<evidence type="ECO:0000256" key="5">
    <source>
        <dbReference type="ARBA" id="ARBA00023015"/>
    </source>
</evidence>
<evidence type="ECO:0000313" key="15">
    <source>
        <dbReference type="Proteomes" id="UP001306508"/>
    </source>
</evidence>
<protein>
    <recommendedName>
        <fullName evidence="3 10">Mediator of RNA polymerase II transcription subunit 13</fullName>
    </recommendedName>
    <alternativeName>
        <fullName evidence="9 10">Mediator complex subunit 13</fullName>
    </alternativeName>
</protein>
<sequence>MIEIEDITDKYRLDELISNFYKIQDIEKINYAQYSPPNQNDQWSIYMEFFLRKENPKILLALLSRELWCFSINNDPLPKLPSKFDIFNQSINYFTNNFTADTSPIEVQYVQPVKCGEFNSDYSKPNLPPYYALFLKAIRRSIYINLSINSNSSLIQYGNGCISLLDNHQIISNYVKFRSTNGNKTNINSNPILQIEPHLFANSILAVSVCLKDLNLIKLKEEHLQDEKFLLAHSLYLAPSGIRMKILTENGLSSLNTPFTKSPKLWAPPPNADILLRALQISHGITLKKKDQLKWIAVMPDLDYLNGNTPSITNYNKLSAKNEKKIIWPLDLCFVQIHDVKNNINSNNIRDNNILNETSTNNDIELNFNDTDIQFDNLNDVMSTIDDFIQIRQTAALRTPGSSGTLNTNPLSSGGAYTEQFQQYYKNTGVSMLQQSFKNKISPTNSYSNVSPSLTSSMDKNIPIDNDAFSTEFSMTPITTLDNNNELFSTEKTKVKIDNSSLSPLKSIEDKKLNIENLRLVQELHETHDKLENVMTTTEIQILNESDNIDNNDTNDKDLFGEDDEDEDSKLILINNKESDNNQSKLNKITANKSNMDEEDDLFGEMNDTSIEEKKHVSEKATSDEITEDMFGMSDDEDNSRENMRSTIEEHPANESFSNNENKKENNKLSLKRKYLDIPLEEITLSNSPLYTDPGAPLPIETPRDKRKSVFAPLTFNPKIESDVDNKYKNGGKFSFSPTQRDEALKFDISVSNVSSSDDDEGEDDESDSSFESIEYNNIKQELKLFDGSVHDTQFLNYQPMLGVQESVPPSLISGGYSLSAESYSRDTSNPIWKLSHPTNEQNLSPIKGTTSNFVIDTDNVPEQSSTEEIKECLSDIAKSEDLPVSNLPVTNLYQTSPLFNTLPFLLRHIPLSLVPDIYLPSNPKIEITTANKDILNIICEQIVFDNDLLDNLNIPCVTYDKIILNPDGFISNTMQNMFPYFTALNGPGLVNKIYRMKQPFVFIKKQHEIIKIKSDSHPFGKFLNLKPPMGNKNFKFFLLTDSSDIVYEMFVSTLSQAYINYEFGFCELLKLTPTDTSGLIQLKTFEQSELLLLAAQIVSYCSTSKNLGKDATLLIILPLEVNTLNCLLSNLKVFQVIRDEVRSKIPHIDLLLKVIPHDFIKNPLTSIDEYYNLCVSIYNILWPKDIKFTAIAHKLPSKISFKTFQNNDGLSAITYDSYIHIAYSRSIDKKWVFCALSDSDGKTNSVKSWYVGNSKQKFDDACTQLWTMALQLAYKKYGKICLILTRLNGILPDDELINWRRLSSRSIHLAVVCVDEDTKNSFYDGDRMYPSFKPLVRNPKLFEMIDYSNLDNYEVVNIEDDIHGVIFQNPFPLSNSQHRCAIKSGALVRFNVTGDKTIWDKLEVNLLNCPHSDSTKLLEIVLEEFRNLAALSIWFGVSDGRTSHIPWHILAVKKLMNTLVHIEVDLNESQPEK</sequence>
<evidence type="ECO:0000256" key="1">
    <source>
        <dbReference type="ARBA" id="ARBA00004123"/>
    </source>
</evidence>
<reference evidence="15" key="1">
    <citation type="submission" date="2023-07" db="EMBL/GenBank/DDBJ databases">
        <title>A draft genome of Kazachstania heterogenica Y-27499.</title>
        <authorList>
            <person name="Donic C."/>
            <person name="Kralova J.S."/>
            <person name="Fidel L."/>
            <person name="Ben-Dor S."/>
            <person name="Jung S."/>
        </authorList>
    </citation>
    <scope>NUCLEOTIDE SEQUENCE [LARGE SCALE GENOMIC DNA]</scope>
    <source>
        <strain evidence="15">Y27499</strain>
    </source>
</reference>
<comment type="similarity">
    <text evidence="2 10">Belongs to the Mediator complex subunit 13 family.</text>
</comment>
<dbReference type="InterPro" id="IPR051139">
    <property type="entry name" value="Mediator_complx_sub13"/>
</dbReference>
<keyword evidence="6 10" id="KW-0010">Activator</keyword>
<dbReference type="GO" id="GO:0045944">
    <property type="term" value="P:positive regulation of transcription by RNA polymerase II"/>
    <property type="evidence" value="ECO:0007669"/>
    <property type="project" value="TreeGrafter"/>
</dbReference>
<feature type="domain" description="Mediator complex subunit Med13 N-terminal" evidence="13">
    <location>
        <begin position="11"/>
        <end position="337"/>
    </location>
</feature>
<feature type="domain" description="Mediator complex subunit Med13 C-terminal" evidence="12">
    <location>
        <begin position="1191"/>
        <end position="1320"/>
    </location>
</feature>
<feature type="compositionally biased region" description="Acidic residues" evidence="11">
    <location>
        <begin position="757"/>
        <end position="769"/>
    </location>
</feature>